<organism evidence="7 8">
    <name type="scientific">Virgibacillus pantothenticus</name>
    <dbReference type="NCBI Taxonomy" id="1473"/>
    <lineage>
        <taxon>Bacteria</taxon>
        <taxon>Bacillati</taxon>
        <taxon>Bacillota</taxon>
        <taxon>Bacilli</taxon>
        <taxon>Bacillales</taxon>
        <taxon>Bacillaceae</taxon>
        <taxon>Virgibacillus</taxon>
    </lineage>
</organism>
<keyword evidence="3 5" id="KW-0347">Helicase</keyword>
<feature type="binding site" evidence="5">
    <location>
        <begin position="232"/>
        <end position="239"/>
    </location>
    <ligand>
        <name>ATP</name>
        <dbReference type="ChEBI" id="CHEBI:30616"/>
    </ligand>
</feature>
<dbReference type="InterPro" id="IPR027417">
    <property type="entry name" value="P-loop_NTPase"/>
</dbReference>
<dbReference type="GO" id="GO:0003677">
    <property type="term" value="F:DNA binding"/>
    <property type="evidence" value="ECO:0007669"/>
    <property type="project" value="InterPro"/>
</dbReference>
<reference evidence="8" key="1">
    <citation type="submission" date="2015-07" db="EMBL/GenBank/DDBJ databases">
        <title>Fjat-10053 dsm26.</title>
        <authorList>
            <person name="Liu B."/>
            <person name="Wang J."/>
            <person name="Zhu Y."/>
            <person name="Liu G."/>
            <person name="Chen Q."/>
            <person name="Chen Z."/>
            <person name="Lan J."/>
            <person name="Che J."/>
            <person name="Ge C."/>
            <person name="Shi H."/>
            <person name="Pan Z."/>
            <person name="Liu X."/>
        </authorList>
    </citation>
    <scope>NUCLEOTIDE SEQUENCE [LARGE SCALE GENOMIC DNA]</scope>
    <source>
        <strain evidence="8">DSM 26</strain>
    </source>
</reference>
<protein>
    <recommendedName>
        <fullName evidence="6">UvrD-like helicase ATP-binding domain-containing protein</fullName>
    </recommendedName>
</protein>
<dbReference type="Pfam" id="PF00580">
    <property type="entry name" value="UvrD-helicase"/>
    <property type="match status" value="1"/>
</dbReference>
<dbReference type="InterPro" id="IPR048228">
    <property type="entry name" value="HelD_bacillota"/>
</dbReference>
<evidence type="ECO:0000256" key="5">
    <source>
        <dbReference type="PROSITE-ProRule" id="PRU00560"/>
    </source>
</evidence>
<dbReference type="PANTHER" id="PTHR11070">
    <property type="entry name" value="UVRD / RECB / PCRA DNA HELICASE FAMILY MEMBER"/>
    <property type="match status" value="1"/>
</dbReference>
<dbReference type="GO" id="GO:0005829">
    <property type="term" value="C:cytosol"/>
    <property type="evidence" value="ECO:0007669"/>
    <property type="project" value="TreeGrafter"/>
</dbReference>
<evidence type="ECO:0000256" key="2">
    <source>
        <dbReference type="ARBA" id="ARBA00022801"/>
    </source>
</evidence>
<dbReference type="NCBIfam" id="NF041464">
    <property type="entry name" value="HelD_BACSU"/>
    <property type="match status" value="1"/>
</dbReference>
<evidence type="ECO:0000259" key="6">
    <source>
        <dbReference type="PROSITE" id="PS51198"/>
    </source>
</evidence>
<keyword evidence="2 5" id="KW-0378">Hydrolase</keyword>
<evidence type="ECO:0000256" key="1">
    <source>
        <dbReference type="ARBA" id="ARBA00022741"/>
    </source>
</evidence>
<dbReference type="RefSeq" id="WP_050351514.1">
    <property type="nucleotide sequence ID" value="NZ_BOSN01000003.1"/>
</dbReference>
<dbReference type="InterPro" id="IPR014016">
    <property type="entry name" value="UvrD-like_ATP-bd"/>
</dbReference>
<feature type="domain" description="UvrD-like helicase ATP-binding" evidence="6">
    <location>
        <begin position="211"/>
        <end position="602"/>
    </location>
</feature>
<keyword evidence="4 5" id="KW-0067">ATP-binding</keyword>
<dbReference type="GO" id="GO:0005524">
    <property type="term" value="F:ATP binding"/>
    <property type="evidence" value="ECO:0007669"/>
    <property type="project" value="UniProtKB-UniRule"/>
</dbReference>
<keyword evidence="1 5" id="KW-0547">Nucleotide-binding</keyword>
<dbReference type="PANTHER" id="PTHR11070:SF17">
    <property type="entry name" value="DNA HELICASE IV"/>
    <property type="match status" value="1"/>
</dbReference>
<comment type="caution">
    <text evidence="7">The sequence shown here is derived from an EMBL/GenBank/DDBJ whole genome shotgun (WGS) entry which is preliminary data.</text>
</comment>
<dbReference type="GO" id="GO:0000725">
    <property type="term" value="P:recombinational repair"/>
    <property type="evidence" value="ECO:0007669"/>
    <property type="project" value="TreeGrafter"/>
</dbReference>
<dbReference type="Gene3D" id="3.40.50.300">
    <property type="entry name" value="P-loop containing nucleotide triphosphate hydrolases"/>
    <property type="match status" value="3"/>
</dbReference>
<dbReference type="InterPro" id="IPR027785">
    <property type="entry name" value="UvrD-like_helicase_C"/>
</dbReference>
<evidence type="ECO:0000256" key="3">
    <source>
        <dbReference type="ARBA" id="ARBA00022806"/>
    </source>
</evidence>
<name>A0A0L0QKE4_VIRPA</name>
<dbReference type="InterPro" id="IPR000212">
    <property type="entry name" value="DNA_helicase_UvrD/REP"/>
</dbReference>
<sequence>MTQMHQDFPYEQRRVDHIHEEIKQKELKIAAKTSHLKQDVIELRKTFWDDVTVNLDEPDDVIETEASIKQQAELLTQKETIHGSLAKELRTLNRLKDNPYFGRIDFTEDGEEKESIYIGIASLMDSAEDNFLIYDWRAPISSLYYDYALGSASYQTLDGDVSGEISLKRQFIIRNGVIKAMFDTGLTIGDQLLQEALGNNASTTMKSIVATIQKEQNKIIRNEKSKLLVVQGVAGSGKTSAALQRIAYLMYRYRKQLNPENVMLFSPNPLFSSYIRNVLPELGEENVRQTTFYYFVEEKTGEEFSIESPFTQMEYMLTNKGTTDGQIRMQGIAYKSSLAFKEVIDNYVACLYISGVCFKPVVFRNQVIISNEAIANYFYSLDSSVSLFNRMELVANWLLKELALIQKREVSKDWVEEKIELLDKEAYAKAYYKAQKQAAGSVVDEEMILRKAVVSKMFARIKKRIKQYAFVDVPKTFAQLFKHQEQQKDLPTEWNDIAAQTIKNIQSNILGWEDAAPYAYFKGKLLGDMADRSVRYLVIDEAQDFSAFQFAYIKELFPHTRMTLLGDVNQAIYNPISKQNPLLLDEKNDVERITLTKSYRPTKQLVQFTRHFAPGKDVIEPFEREGNKPKLVDVKEENQLVEVLINEVQELFQKGYETIALVTKSIQESKQLYKTLKGKIDCILVDEETYTFTKGILIIPVYLAKGIEFDAVVIPDATNKHYTKEDQILFYTACTRAMHELSIMVTGEPTAFIKETPKNTYQMTEI</sequence>
<evidence type="ECO:0000313" key="7">
    <source>
        <dbReference type="EMBL" id="KNE19016.1"/>
    </source>
</evidence>
<dbReference type="GO" id="GO:0043138">
    <property type="term" value="F:3'-5' DNA helicase activity"/>
    <property type="evidence" value="ECO:0007669"/>
    <property type="project" value="TreeGrafter"/>
</dbReference>
<accession>A0A0L0QKE4</accession>
<gene>
    <name evidence="7" type="ORF">AFK71_10620</name>
</gene>
<dbReference type="SUPFAM" id="SSF52540">
    <property type="entry name" value="P-loop containing nucleoside triphosphate hydrolases"/>
    <property type="match status" value="1"/>
</dbReference>
<evidence type="ECO:0000256" key="4">
    <source>
        <dbReference type="ARBA" id="ARBA00022840"/>
    </source>
</evidence>
<evidence type="ECO:0000313" key="8">
    <source>
        <dbReference type="Proteomes" id="UP000036780"/>
    </source>
</evidence>
<dbReference type="PATRIC" id="fig|1473.5.peg.639"/>
<dbReference type="GeneID" id="66872019"/>
<dbReference type="PROSITE" id="PS51198">
    <property type="entry name" value="UVRD_HELICASE_ATP_BIND"/>
    <property type="match status" value="1"/>
</dbReference>
<dbReference type="Pfam" id="PF13538">
    <property type="entry name" value="UvrD_C_2"/>
    <property type="match status" value="1"/>
</dbReference>
<dbReference type="AlphaFoldDB" id="A0A0L0QKE4"/>
<dbReference type="GO" id="GO:0016787">
    <property type="term" value="F:hydrolase activity"/>
    <property type="evidence" value="ECO:0007669"/>
    <property type="project" value="UniProtKB-UniRule"/>
</dbReference>
<proteinExistence type="predicted"/>
<dbReference type="Proteomes" id="UP000036780">
    <property type="component" value="Unassembled WGS sequence"/>
</dbReference>
<keyword evidence="8" id="KW-1185">Reference proteome</keyword>
<dbReference type="EMBL" id="LGTO01000007">
    <property type="protein sequence ID" value="KNE19016.1"/>
    <property type="molecule type" value="Genomic_DNA"/>
</dbReference>